<feature type="domain" description="SLH" evidence="3">
    <location>
        <begin position="95"/>
        <end position="158"/>
    </location>
</feature>
<evidence type="ECO:0000256" key="2">
    <source>
        <dbReference type="SAM" id="SignalP"/>
    </source>
</evidence>
<organism evidence="4 5">
    <name type="scientific">Tepidanaerobacter acetatoxydans (strain DSM 21804 / JCM 16047 / Re1)</name>
    <dbReference type="NCBI Taxonomy" id="1209989"/>
    <lineage>
        <taxon>Bacteria</taxon>
        <taxon>Bacillati</taxon>
        <taxon>Bacillota</taxon>
        <taxon>Clostridia</taxon>
        <taxon>Thermosediminibacterales</taxon>
        <taxon>Tepidanaerobacteraceae</taxon>
        <taxon>Tepidanaerobacter</taxon>
    </lineage>
</organism>
<dbReference type="AlphaFoldDB" id="F4LTI4"/>
<feature type="domain" description="SLH" evidence="3">
    <location>
        <begin position="163"/>
        <end position="226"/>
    </location>
</feature>
<protein>
    <submittedName>
        <fullName evidence="4">S-layer domain-containing protein</fullName>
    </submittedName>
</protein>
<proteinExistence type="predicted"/>
<dbReference type="InterPro" id="IPR001119">
    <property type="entry name" value="SLH_dom"/>
</dbReference>
<reference evidence="5" key="1">
    <citation type="journal article" date="2013" name="Genome Announc.">
        <title>First genome sequence of a syntrophic acetate-oxidizing bacterium, Tepidanaerobacter acetatoxydans strain Re1.</title>
        <authorList>
            <person name="Manzoor S."/>
            <person name="Bongcam-Rudloff E."/>
            <person name="Schnurer A."/>
            <person name="Muller B."/>
        </authorList>
    </citation>
    <scope>NUCLEOTIDE SEQUENCE [LARGE SCALE GENOMIC DNA]</scope>
    <source>
        <strain evidence="5">Re1</strain>
    </source>
</reference>
<dbReference type="Proteomes" id="UP000010802">
    <property type="component" value="Chromosome"/>
</dbReference>
<dbReference type="KEGG" id="tep:TepRe1_0312"/>
<gene>
    <name evidence="4" type="ordered locus">TEPIRE1_0348</name>
</gene>
<dbReference type="PANTHER" id="PTHR43308:SF5">
    <property type="entry name" value="S-LAYER PROTEIN _ PEPTIDOGLYCAN ENDO-BETA-N-ACETYLGLUCOSAMINIDASE"/>
    <property type="match status" value="1"/>
</dbReference>
<evidence type="ECO:0000256" key="1">
    <source>
        <dbReference type="ARBA" id="ARBA00022737"/>
    </source>
</evidence>
<dbReference type="KEGG" id="tae:TepiRe1_0348"/>
<dbReference type="STRING" id="1209989.TepRe1_0312"/>
<feature type="chain" id="PRO_5003311179" evidence="2">
    <location>
        <begin position="30"/>
        <end position="624"/>
    </location>
</feature>
<accession>L0RVT1</accession>
<keyword evidence="2" id="KW-0732">Signal</keyword>
<dbReference type="eggNOG" id="COG1352">
    <property type="taxonomic scope" value="Bacteria"/>
</dbReference>
<dbReference type="PANTHER" id="PTHR43308">
    <property type="entry name" value="OUTER MEMBRANE PROTEIN ALPHA-RELATED"/>
    <property type="match status" value="1"/>
</dbReference>
<evidence type="ECO:0000313" key="5">
    <source>
        <dbReference type="Proteomes" id="UP000010802"/>
    </source>
</evidence>
<keyword evidence="5" id="KW-1185">Reference proteome</keyword>
<dbReference type="PROSITE" id="PS51272">
    <property type="entry name" value="SLH"/>
    <property type="match status" value="3"/>
</dbReference>
<feature type="domain" description="SLH" evidence="3">
    <location>
        <begin position="29"/>
        <end position="93"/>
    </location>
</feature>
<evidence type="ECO:0000259" key="3">
    <source>
        <dbReference type="PROSITE" id="PS51272"/>
    </source>
</evidence>
<dbReference type="EMBL" id="HF563609">
    <property type="protein sequence ID" value="CCP25025.1"/>
    <property type="molecule type" value="Genomic_DNA"/>
</dbReference>
<dbReference type="OrthoDB" id="2611444at2"/>
<name>F4LTI4_TEPAE</name>
<dbReference type="HOGENOM" id="CLU_438009_0_0_9"/>
<dbReference type="InterPro" id="IPR051465">
    <property type="entry name" value="Cell_Envelope_Struct_Comp"/>
</dbReference>
<dbReference type="RefSeq" id="WP_013777438.1">
    <property type="nucleotide sequence ID" value="NC_015519.1"/>
</dbReference>
<dbReference type="Pfam" id="PF00395">
    <property type="entry name" value="SLH"/>
    <property type="match status" value="3"/>
</dbReference>
<keyword evidence="1" id="KW-0677">Repeat</keyword>
<sequence>MSGRKTRKASIVFLTIILILAFGSTQVMAAGFTDITATKYDWARPYIEKMNLLGVVKGVTETTYGPDDSVTREQLITMLVRLMGWESQATGKSLPSTFPKANSVAPWARGYVAVAVEKGIVSDEDLENFRPADAATRSEVAVFAVKAIGLGQEAESRENLNASLTFNDGYLIELKARPYIEIAVEKGIMKGFPDGSFKPNDKVTRAQIATVLHNITKLEKTNNIMVQGVVKNVDSTLLPSFDLKLGDGSSKTYTVDTNTLIYKEDADGNLTSAQLKDIKSGDTVNIIASRNTAQYVEVAYGKQATIVEDEDEDEDEDKVIKGIIRGVNISANVLTIENQDNDKYESYNIASDVKIRRDGTTSDIYKLMIGDTAAVTVTDGKIVRIEAETATKEIMGVITDITFISKNPTITIEDEDGKENDYELDKNATIRKNSRSADVSDLKIGDEVKLTLEYGVGTRVVATSTKQDISGTVKAVTLADINSVTVIDDKGREHILTITRDTEITKDRKQIDVTDIRPNYYVDIEAENDEAISIDVTVRSVKETIRGTVVNINEDVKVIVISIKNDDGTKSTQHVYYTSDTILYKENREVRISRIAEGDEVICIGSYEGGLFFADTVHDLTISD</sequence>
<accession>F4LTI4</accession>
<evidence type="ECO:0000313" key="4">
    <source>
        <dbReference type="EMBL" id="CCP25025.1"/>
    </source>
</evidence>
<dbReference type="PATRIC" id="fig|1209989.3.peg.365"/>
<feature type="signal peptide" evidence="2">
    <location>
        <begin position="1"/>
        <end position="29"/>
    </location>
</feature>